<dbReference type="InterPro" id="IPR042099">
    <property type="entry name" value="ANL_N_sf"/>
</dbReference>
<organism evidence="4 5">
    <name type="scientific">Pomacea canaliculata</name>
    <name type="common">Golden apple snail</name>
    <dbReference type="NCBI Taxonomy" id="400727"/>
    <lineage>
        <taxon>Eukaryota</taxon>
        <taxon>Metazoa</taxon>
        <taxon>Spiralia</taxon>
        <taxon>Lophotrochozoa</taxon>
        <taxon>Mollusca</taxon>
        <taxon>Gastropoda</taxon>
        <taxon>Caenogastropoda</taxon>
        <taxon>Architaenioglossa</taxon>
        <taxon>Ampullarioidea</taxon>
        <taxon>Ampullariidae</taxon>
        <taxon>Pomacea</taxon>
    </lineage>
</organism>
<evidence type="ECO:0000313" key="4">
    <source>
        <dbReference type="EMBL" id="PVD34403.1"/>
    </source>
</evidence>
<dbReference type="PANTHER" id="PTHR44845:SF6">
    <property type="entry name" value="BETA-ALANINE-ACTIVATING ENZYME"/>
    <property type="match status" value="1"/>
</dbReference>
<protein>
    <recommendedName>
        <fullName evidence="3">AMP-dependent synthetase/ligase domain-containing protein</fullName>
    </recommendedName>
</protein>
<dbReference type="OrthoDB" id="416786at2759"/>
<name>A0A2T7PLU6_POMCA</name>
<evidence type="ECO:0000256" key="1">
    <source>
        <dbReference type="ARBA" id="ARBA00022450"/>
    </source>
</evidence>
<reference evidence="4 5" key="1">
    <citation type="submission" date="2018-04" db="EMBL/GenBank/DDBJ databases">
        <title>The genome of golden apple snail Pomacea canaliculata provides insight into stress tolerance and invasive adaptation.</title>
        <authorList>
            <person name="Liu C."/>
            <person name="Liu B."/>
            <person name="Ren Y."/>
            <person name="Zhang Y."/>
            <person name="Wang H."/>
            <person name="Li S."/>
            <person name="Jiang F."/>
            <person name="Yin L."/>
            <person name="Zhang G."/>
            <person name="Qian W."/>
            <person name="Fan W."/>
        </authorList>
    </citation>
    <scope>NUCLEOTIDE SEQUENCE [LARGE SCALE GENOMIC DNA]</scope>
    <source>
        <strain evidence="4">SZHN2017</strain>
        <tissue evidence="4">Muscle</tissue>
    </source>
</reference>
<dbReference type="FunFam" id="3.40.50.980:FF:000001">
    <property type="entry name" value="Non-ribosomal peptide synthetase"/>
    <property type="match status" value="1"/>
</dbReference>
<dbReference type="PANTHER" id="PTHR44845">
    <property type="entry name" value="CARRIER DOMAIN-CONTAINING PROTEIN"/>
    <property type="match status" value="1"/>
</dbReference>
<evidence type="ECO:0000259" key="3">
    <source>
        <dbReference type="Pfam" id="PF00501"/>
    </source>
</evidence>
<evidence type="ECO:0000256" key="2">
    <source>
        <dbReference type="ARBA" id="ARBA00022553"/>
    </source>
</evidence>
<keyword evidence="1" id="KW-0596">Phosphopantetheine</keyword>
<comment type="caution">
    <text evidence="4">The sequence shown here is derived from an EMBL/GenBank/DDBJ whole genome shotgun (WGS) entry which is preliminary data.</text>
</comment>
<dbReference type="Proteomes" id="UP000245119">
    <property type="component" value="Linkage Group LG3"/>
</dbReference>
<accession>A0A2T7PLU6</accession>
<sequence>MEYENEGLLHEMFQRQAMSTPDKVAVVSIFEDRTVTFGELDIWSDRLAATLQQKGAAPDRCVGICMDKTVDFVITYIAILKAGAAYLPLDTTYPSHMLQSVLEDALPVVVVASPEFESKLKSAVDKIKVLVLHKGWEETMIKLTSPRFVPPSVHLDNLAFVVYSSGTTGKPKGIQCQHRGAVFSYHARHVLFPYQDDDREACNIFFVWEMLRPLLKGIPMYPLPNTVIYDPPLLCKYLQANAITRILFTPSLFEAVLNTPGLDLPRPLSR</sequence>
<gene>
    <name evidence="4" type="ORF">C0Q70_05675</name>
</gene>
<dbReference type="STRING" id="400727.A0A2T7PLU6"/>
<feature type="domain" description="AMP-dependent synthetase/ligase" evidence="3">
    <location>
        <begin position="13"/>
        <end position="262"/>
    </location>
</feature>
<proteinExistence type="predicted"/>
<dbReference type="AlphaFoldDB" id="A0A2T7PLU6"/>
<dbReference type="Gene3D" id="3.40.50.12780">
    <property type="entry name" value="N-terminal domain of ligase-like"/>
    <property type="match status" value="1"/>
</dbReference>
<dbReference type="InterPro" id="IPR000873">
    <property type="entry name" value="AMP-dep_synth/lig_dom"/>
</dbReference>
<keyword evidence="2" id="KW-0597">Phosphoprotein</keyword>
<evidence type="ECO:0000313" key="5">
    <source>
        <dbReference type="Proteomes" id="UP000245119"/>
    </source>
</evidence>
<dbReference type="EMBL" id="PZQS01000003">
    <property type="protein sequence ID" value="PVD34403.1"/>
    <property type="molecule type" value="Genomic_DNA"/>
</dbReference>
<dbReference type="SUPFAM" id="SSF56801">
    <property type="entry name" value="Acetyl-CoA synthetase-like"/>
    <property type="match status" value="1"/>
</dbReference>
<dbReference type="PROSITE" id="PS00455">
    <property type="entry name" value="AMP_BINDING"/>
    <property type="match status" value="1"/>
</dbReference>
<dbReference type="Pfam" id="PF00501">
    <property type="entry name" value="AMP-binding"/>
    <property type="match status" value="1"/>
</dbReference>
<keyword evidence="5" id="KW-1185">Reference proteome</keyword>
<dbReference type="InterPro" id="IPR020845">
    <property type="entry name" value="AMP-binding_CS"/>
</dbReference>